<dbReference type="GO" id="GO:0008757">
    <property type="term" value="F:S-adenosylmethionine-dependent methyltransferase activity"/>
    <property type="evidence" value="ECO:0007669"/>
    <property type="project" value="InterPro"/>
</dbReference>
<evidence type="ECO:0000313" key="2">
    <source>
        <dbReference type="EMBL" id="CEG13991.1"/>
    </source>
</evidence>
<gene>
    <name evidence="2" type="ORF">MSIBF_A850006</name>
</gene>
<name>A0A098EEP4_9ZZZZ</name>
<dbReference type="EMBL" id="CCXY01000452">
    <property type="protein sequence ID" value="CEG13991.1"/>
    <property type="molecule type" value="Genomic_DNA"/>
</dbReference>
<sequence length="137" mass="15764">MIYDFFYNLKRGTEHLNYGRDIVAKWCVDYANKIENKDVNVLDVGVGTGVDLLSIKQTCGSKNINLFGLEVYEPYIKKAKENKIKIFSINIENGTIPTKDEFFDIYCSTAEIALFIEWHIVCCLRTKDLLFAYITVS</sequence>
<organism evidence="2">
    <name type="scientific">groundwater metagenome</name>
    <dbReference type="NCBI Taxonomy" id="717931"/>
    <lineage>
        <taxon>unclassified sequences</taxon>
        <taxon>metagenomes</taxon>
        <taxon>ecological metagenomes</taxon>
    </lineage>
</organism>
<dbReference type="InterPro" id="IPR013216">
    <property type="entry name" value="Methyltransf_11"/>
</dbReference>
<protein>
    <recommendedName>
        <fullName evidence="1">Methyltransferase type 11 domain-containing protein</fullName>
    </recommendedName>
</protein>
<dbReference type="SUPFAM" id="SSF53335">
    <property type="entry name" value="S-adenosyl-L-methionine-dependent methyltransferases"/>
    <property type="match status" value="1"/>
</dbReference>
<feature type="domain" description="Methyltransferase type 11" evidence="1">
    <location>
        <begin position="42"/>
        <end position="110"/>
    </location>
</feature>
<dbReference type="AlphaFoldDB" id="A0A098EEP4"/>
<accession>A0A098EEP4</accession>
<dbReference type="Gene3D" id="3.40.50.150">
    <property type="entry name" value="Vaccinia Virus protein VP39"/>
    <property type="match status" value="1"/>
</dbReference>
<proteinExistence type="predicted"/>
<evidence type="ECO:0000259" key="1">
    <source>
        <dbReference type="Pfam" id="PF08241"/>
    </source>
</evidence>
<dbReference type="Pfam" id="PF08241">
    <property type="entry name" value="Methyltransf_11"/>
    <property type="match status" value="1"/>
</dbReference>
<dbReference type="InterPro" id="IPR029063">
    <property type="entry name" value="SAM-dependent_MTases_sf"/>
</dbReference>
<reference evidence="2" key="1">
    <citation type="submission" date="2014-09" db="EMBL/GenBank/DDBJ databases">
        <authorList>
            <person name="Probst J Alexander"/>
        </authorList>
    </citation>
    <scope>NUCLEOTIDE SEQUENCE</scope>
</reference>